<reference evidence="3 4" key="1">
    <citation type="journal article" date="2017" name="Int. J. Syst. Evol. Microbiol.">
        <title>Mycobacterium talmoniae sp. nov., a slowly growing mycobacterium isolated from human respiratory samples.</title>
        <authorList>
            <person name="Davidson R.M."/>
            <person name="DeGroote M.A."/>
            <person name="Marola J.L."/>
            <person name="Buss S."/>
            <person name="Jones V."/>
            <person name="McNeil M.R."/>
            <person name="Freifeld A.G."/>
            <person name="Elaine Epperson L."/>
            <person name="Hasan N.A."/>
            <person name="Jackson M."/>
            <person name="Iwen P.C."/>
            <person name="Salfinger M."/>
            <person name="Strong M."/>
        </authorList>
    </citation>
    <scope>NUCLEOTIDE SEQUENCE [LARGE SCALE GENOMIC DNA]</scope>
    <source>
        <strain evidence="3 4">ATCC BAA-2683</strain>
    </source>
</reference>
<dbReference type="AlphaFoldDB" id="A0A2S8BLJ3"/>
<organism evidence="3 4">
    <name type="scientific">Mycobacterium talmoniae</name>
    <dbReference type="NCBI Taxonomy" id="1858794"/>
    <lineage>
        <taxon>Bacteria</taxon>
        <taxon>Bacillati</taxon>
        <taxon>Actinomycetota</taxon>
        <taxon>Actinomycetes</taxon>
        <taxon>Mycobacteriales</taxon>
        <taxon>Mycobacteriaceae</taxon>
        <taxon>Mycobacterium</taxon>
    </lineage>
</organism>
<feature type="region of interest" description="Disordered" evidence="1">
    <location>
        <begin position="176"/>
        <end position="195"/>
    </location>
</feature>
<accession>A0A2S8BLJ3</accession>
<keyword evidence="2" id="KW-0732">Signal</keyword>
<name>A0A2S8BLJ3_9MYCO</name>
<evidence type="ECO:0000256" key="2">
    <source>
        <dbReference type="SAM" id="SignalP"/>
    </source>
</evidence>
<feature type="signal peptide" evidence="2">
    <location>
        <begin position="1"/>
        <end position="20"/>
    </location>
</feature>
<comment type="caution">
    <text evidence="3">The sequence shown here is derived from an EMBL/GenBank/DDBJ whole genome shotgun (WGS) entry which is preliminary data.</text>
</comment>
<sequence length="195" mass="20554">MSLRAPIVIGLAVIATLTFAGCSGKAASSAIRHLHPSATSESETMDADYIGAGFTAIDTKVGASHYGLIQVSINPSSLIMQVVDPNQPANVDEYVYRRGTATVDNPAPVDLTGSDPGALEQNTFQRTDLDPQVIAKVIGSAPEQSGIDQAAATAVIITYPLVARPDDQPYIQVDVKGPRGHANPRYNLQGDKLDQ</sequence>
<feature type="chain" id="PRO_5038752107" evidence="2">
    <location>
        <begin position="21"/>
        <end position="195"/>
    </location>
</feature>
<evidence type="ECO:0000313" key="4">
    <source>
        <dbReference type="Proteomes" id="UP000238296"/>
    </source>
</evidence>
<evidence type="ECO:0000256" key="1">
    <source>
        <dbReference type="SAM" id="MobiDB-lite"/>
    </source>
</evidence>
<gene>
    <name evidence="3" type="ORF">C1Y40_02316</name>
</gene>
<dbReference type="PROSITE" id="PS51257">
    <property type="entry name" value="PROKAR_LIPOPROTEIN"/>
    <property type="match status" value="1"/>
</dbReference>
<evidence type="ECO:0000313" key="3">
    <source>
        <dbReference type="EMBL" id="PQM47499.1"/>
    </source>
</evidence>
<dbReference type="Proteomes" id="UP000238296">
    <property type="component" value="Unassembled WGS sequence"/>
</dbReference>
<dbReference type="EMBL" id="PPEA01000326">
    <property type="protein sequence ID" value="PQM47499.1"/>
    <property type="molecule type" value="Genomic_DNA"/>
</dbReference>
<proteinExistence type="predicted"/>
<protein>
    <submittedName>
        <fullName evidence="3">Uncharacterized protein</fullName>
    </submittedName>
</protein>